<dbReference type="Pfam" id="PF00141">
    <property type="entry name" value="peroxidase"/>
    <property type="match status" value="1"/>
</dbReference>
<dbReference type="InterPro" id="IPR002016">
    <property type="entry name" value="Haem_peroxidase"/>
</dbReference>
<dbReference type="PRINTS" id="PR00461">
    <property type="entry name" value="PLPEROXIDASE"/>
</dbReference>
<feature type="disulfide bond" evidence="15">
    <location>
        <begin position="35"/>
        <end position="119"/>
    </location>
</feature>
<evidence type="ECO:0000256" key="13">
    <source>
        <dbReference type="PIRSR" id="PIRSR600823-2"/>
    </source>
</evidence>
<keyword evidence="14" id="KW-0106">Calcium</keyword>
<feature type="domain" description="Plant heme peroxidase family profile" evidence="18">
    <location>
        <begin position="25"/>
        <end position="175"/>
    </location>
</feature>
<keyword evidence="9" id="KW-0560">Oxidoreductase</keyword>
<feature type="binding site" evidence="14">
    <location>
        <position position="77"/>
    </location>
    <ligand>
        <name>Ca(2+)</name>
        <dbReference type="ChEBI" id="CHEBI:29108"/>
        <label>1</label>
    </ligand>
</feature>
<evidence type="ECO:0000256" key="5">
    <source>
        <dbReference type="ARBA" id="ARBA00022525"/>
    </source>
</evidence>
<comment type="catalytic activity">
    <reaction evidence="1">
        <text>2 a phenolic donor + H2O2 = 2 a phenolic radical donor + 2 H2O</text>
        <dbReference type="Rhea" id="RHEA:56136"/>
        <dbReference type="ChEBI" id="CHEBI:15377"/>
        <dbReference type="ChEBI" id="CHEBI:16240"/>
        <dbReference type="ChEBI" id="CHEBI:139520"/>
        <dbReference type="ChEBI" id="CHEBI:139521"/>
        <dbReference type="EC" id="1.11.1.7"/>
    </reaction>
</comment>
<feature type="signal peptide" evidence="17">
    <location>
        <begin position="1"/>
        <end position="24"/>
    </location>
</feature>
<keyword evidence="5" id="KW-0964">Secreted</keyword>
<keyword evidence="10" id="KW-0408">Iron</keyword>
<evidence type="ECO:0000313" key="20">
    <source>
        <dbReference type="Proteomes" id="UP001152561"/>
    </source>
</evidence>
<evidence type="ECO:0000256" key="7">
    <source>
        <dbReference type="ARBA" id="ARBA00022617"/>
    </source>
</evidence>
<evidence type="ECO:0000256" key="14">
    <source>
        <dbReference type="PIRSR" id="PIRSR600823-3"/>
    </source>
</evidence>
<feature type="binding site" evidence="14">
    <location>
        <position position="68"/>
    </location>
    <ligand>
        <name>Ca(2+)</name>
        <dbReference type="ChEBI" id="CHEBI:29108"/>
        <label>1</label>
    </ligand>
</feature>
<reference evidence="20" key="1">
    <citation type="journal article" date="2023" name="Proc. Natl. Acad. Sci. U.S.A.">
        <title>Genomic and structural basis for evolution of tropane alkaloid biosynthesis.</title>
        <authorList>
            <person name="Wanga Y.-J."/>
            <person name="Taina T."/>
            <person name="Yua J.-Y."/>
            <person name="Lia J."/>
            <person name="Xua B."/>
            <person name="Chenc J."/>
            <person name="D'Auriad J.C."/>
            <person name="Huanga J.-P."/>
            <person name="Huanga S.-X."/>
        </authorList>
    </citation>
    <scope>NUCLEOTIDE SEQUENCE [LARGE SCALE GENOMIC DNA]</scope>
    <source>
        <strain evidence="20">cv. KIB-2019</strain>
    </source>
</reference>
<evidence type="ECO:0000256" key="11">
    <source>
        <dbReference type="ARBA" id="ARBA00023324"/>
    </source>
</evidence>
<dbReference type="PROSITE" id="PS50873">
    <property type="entry name" value="PEROXIDASE_4"/>
    <property type="match status" value="1"/>
</dbReference>
<comment type="function">
    <text evidence="3">Removal of H(2)O(2), oxidation of toxic reductants, biosynthesis and degradation of lignin, suberization, auxin catabolism, response to environmental stresses such as wounding, pathogen attack and oxidative stress. These functions might be dependent on each isozyme/isoform in each plant tissue.</text>
</comment>
<dbReference type="OrthoDB" id="2113341at2759"/>
<evidence type="ECO:0000256" key="8">
    <source>
        <dbReference type="ARBA" id="ARBA00022723"/>
    </source>
</evidence>
<dbReference type="AlphaFoldDB" id="A0A9Q1MDR0"/>
<keyword evidence="15" id="KW-1015">Disulfide bond</keyword>
<dbReference type="Proteomes" id="UP001152561">
    <property type="component" value="Unassembled WGS sequence"/>
</dbReference>
<evidence type="ECO:0000256" key="15">
    <source>
        <dbReference type="PIRSR" id="PIRSR600823-5"/>
    </source>
</evidence>
<proteinExistence type="inferred from homology"/>
<feature type="binding site" evidence="14">
    <location>
        <position position="89"/>
    </location>
    <ligand>
        <name>Ca(2+)</name>
        <dbReference type="ChEBI" id="CHEBI:29108"/>
        <label>1</label>
    </ligand>
</feature>
<evidence type="ECO:0000256" key="4">
    <source>
        <dbReference type="ARBA" id="ARBA00012313"/>
    </source>
</evidence>
<dbReference type="GO" id="GO:0042744">
    <property type="term" value="P:hydrogen peroxide catabolic process"/>
    <property type="evidence" value="ECO:0007669"/>
    <property type="project" value="UniProtKB-KW"/>
</dbReference>
<comment type="caution">
    <text evidence="19">The sequence shown here is derived from an EMBL/GenBank/DDBJ whole genome shotgun (WGS) entry which is preliminary data.</text>
</comment>
<evidence type="ECO:0000256" key="10">
    <source>
        <dbReference type="ARBA" id="ARBA00023004"/>
    </source>
</evidence>
<dbReference type="GO" id="GO:0046872">
    <property type="term" value="F:metal ion binding"/>
    <property type="evidence" value="ECO:0007669"/>
    <property type="project" value="UniProtKB-KW"/>
</dbReference>
<dbReference type="PANTHER" id="PTHR31517">
    <property type="match status" value="1"/>
</dbReference>
<evidence type="ECO:0000256" key="6">
    <source>
        <dbReference type="ARBA" id="ARBA00022559"/>
    </source>
</evidence>
<evidence type="ECO:0000313" key="19">
    <source>
        <dbReference type="EMBL" id="KAJ8555345.1"/>
    </source>
</evidence>
<dbReference type="EC" id="1.11.1.7" evidence="4"/>
<dbReference type="GO" id="GO:0006979">
    <property type="term" value="P:response to oxidative stress"/>
    <property type="evidence" value="ECO:0007669"/>
    <property type="project" value="InterPro"/>
</dbReference>
<keyword evidence="6" id="KW-0575">Peroxidase</keyword>
<keyword evidence="8 14" id="KW-0479">Metal-binding</keyword>
<comment type="cofactor">
    <cofactor evidence="2">
        <name>heme b</name>
        <dbReference type="ChEBI" id="CHEBI:60344"/>
    </cofactor>
</comment>
<keyword evidence="17" id="KW-0732">Signal</keyword>
<dbReference type="InterPro" id="IPR000823">
    <property type="entry name" value="Peroxidase_pln"/>
</dbReference>
<dbReference type="GO" id="GO:0140825">
    <property type="term" value="F:lactoperoxidase activity"/>
    <property type="evidence" value="ECO:0007669"/>
    <property type="project" value="UniProtKB-EC"/>
</dbReference>
<protein>
    <recommendedName>
        <fullName evidence="4">peroxidase</fullName>
        <ecNumber evidence="4">1.11.1.7</ecNumber>
    </recommendedName>
</protein>
<accession>A0A9Q1MDR0</accession>
<evidence type="ECO:0000256" key="3">
    <source>
        <dbReference type="ARBA" id="ARBA00002322"/>
    </source>
</evidence>
<evidence type="ECO:0000259" key="18">
    <source>
        <dbReference type="PROSITE" id="PS50873"/>
    </source>
</evidence>
<dbReference type="PRINTS" id="PR00458">
    <property type="entry name" value="PEROXIDASE"/>
</dbReference>
<evidence type="ECO:0000256" key="2">
    <source>
        <dbReference type="ARBA" id="ARBA00001970"/>
    </source>
</evidence>
<dbReference type="SUPFAM" id="SSF48113">
    <property type="entry name" value="Heme-dependent peroxidases"/>
    <property type="match status" value="1"/>
</dbReference>
<keyword evidence="20" id="KW-1185">Reference proteome</keyword>
<keyword evidence="7" id="KW-0349">Heme</keyword>
<name>A0A9Q1MDR0_9SOLA</name>
<dbReference type="Gene3D" id="1.10.520.10">
    <property type="match status" value="1"/>
</dbReference>
<dbReference type="FunFam" id="1.10.520.10:FF:000008">
    <property type="entry name" value="Peroxidase"/>
    <property type="match status" value="1"/>
</dbReference>
<comment type="cofactor">
    <cofactor evidence="14">
        <name>Ca(2+)</name>
        <dbReference type="ChEBI" id="CHEBI:29108"/>
    </cofactor>
    <text evidence="14">Binds 2 calcium ions per subunit.</text>
</comment>
<gene>
    <name evidence="19" type="ORF">K7X08_012841</name>
</gene>
<evidence type="ECO:0000256" key="1">
    <source>
        <dbReference type="ARBA" id="ARBA00000189"/>
    </source>
</evidence>
<evidence type="ECO:0000256" key="16">
    <source>
        <dbReference type="RuleBase" id="RU004241"/>
    </source>
</evidence>
<dbReference type="InterPro" id="IPR010255">
    <property type="entry name" value="Haem_peroxidase_sf"/>
</dbReference>
<organism evidence="19 20">
    <name type="scientific">Anisodus acutangulus</name>
    <dbReference type="NCBI Taxonomy" id="402998"/>
    <lineage>
        <taxon>Eukaryota</taxon>
        <taxon>Viridiplantae</taxon>
        <taxon>Streptophyta</taxon>
        <taxon>Embryophyta</taxon>
        <taxon>Tracheophyta</taxon>
        <taxon>Spermatophyta</taxon>
        <taxon>Magnoliopsida</taxon>
        <taxon>eudicotyledons</taxon>
        <taxon>Gunneridae</taxon>
        <taxon>Pentapetalae</taxon>
        <taxon>asterids</taxon>
        <taxon>lamiids</taxon>
        <taxon>Solanales</taxon>
        <taxon>Solanaceae</taxon>
        <taxon>Solanoideae</taxon>
        <taxon>Hyoscyameae</taxon>
        <taxon>Anisodus</taxon>
    </lineage>
</organism>
<evidence type="ECO:0000256" key="12">
    <source>
        <dbReference type="PIRSR" id="PIRSR600823-1"/>
    </source>
</evidence>
<keyword evidence="11" id="KW-0376">Hydrogen peroxide</keyword>
<sequence length="214" mass="23341">MHSFSCSQFLHLVLLLSVIFTSSAKLHRNFYRNSCPKLESIVRSAVEEKYRQTIVTAAAATLKLFFHDCFIQGCYASIILGSSGNNTAEKDHPDNISLAGDGSDIVIKAKAVVDDVPACKNKVSCADILAMAARDVVALAGGPQYDIELGRGDGTISSQNSVPDNLPHSRLSFEEAPSYVCLSWFLSETFDCPLGSTYARIFTLQQVLKQDIQL</sequence>
<dbReference type="GO" id="GO:0020037">
    <property type="term" value="F:heme binding"/>
    <property type="evidence" value="ECO:0007669"/>
    <property type="project" value="InterPro"/>
</dbReference>
<feature type="active site" description="Proton acceptor" evidence="12">
    <location>
        <position position="67"/>
    </location>
</feature>
<feature type="disulfide bond" evidence="15">
    <location>
        <begin position="69"/>
        <end position="74"/>
    </location>
</feature>
<evidence type="ECO:0000256" key="9">
    <source>
        <dbReference type="ARBA" id="ARBA00023002"/>
    </source>
</evidence>
<feature type="binding site" evidence="14">
    <location>
        <position position="73"/>
    </location>
    <ligand>
        <name>Ca(2+)</name>
        <dbReference type="ChEBI" id="CHEBI:29108"/>
        <label>1</label>
    </ligand>
</feature>
<feature type="binding site" evidence="13">
    <location>
        <position position="167"/>
    </location>
    <ligand>
        <name>substrate</name>
    </ligand>
</feature>
<dbReference type="EMBL" id="JAJAGQ010000008">
    <property type="protein sequence ID" value="KAJ8555345.1"/>
    <property type="molecule type" value="Genomic_DNA"/>
</dbReference>
<evidence type="ECO:0000256" key="17">
    <source>
        <dbReference type="SAM" id="SignalP"/>
    </source>
</evidence>
<feature type="chain" id="PRO_5040246527" description="peroxidase" evidence="17">
    <location>
        <begin position="25"/>
        <end position="214"/>
    </location>
</feature>
<dbReference type="PANTHER" id="PTHR31517:SF73">
    <property type="entry name" value="PEROXIDASE"/>
    <property type="match status" value="1"/>
</dbReference>
<comment type="similarity">
    <text evidence="16">Belongs to the peroxidase family.</text>
</comment>